<keyword evidence="1" id="KW-0378">Hydrolase</keyword>
<dbReference type="PANTHER" id="PTHR17901">
    <property type="entry name" value="MAGNESIUM-DEPENDENT PHOSPHATASE 1 MDP1"/>
    <property type="match status" value="1"/>
</dbReference>
<dbReference type="EMBL" id="CACVKT020007640">
    <property type="protein sequence ID" value="CAC5409166.1"/>
    <property type="molecule type" value="Genomic_DNA"/>
</dbReference>
<dbReference type="EC" id="3.1.3.48" evidence="1"/>
<accession>A0A6J8DM08</accession>
<dbReference type="PANTHER" id="PTHR17901:SF14">
    <property type="entry name" value="MAGNESIUM-DEPENDENT PHOSPHATASE 1"/>
    <property type="match status" value="1"/>
</dbReference>
<keyword evidence="2" id="KW-1185">Reference proteome</keyword>
<dbReference type="InterPro" id="IPR036412">
    <property type="entry name" value="HAD-like_sf"/>
</dbReference>
<evidence type="ECO:0000313" key="1">
    <source>
        <dbReference type="EMBL" id="CAC5409166.1"/>
    </source>
</evidence>
<dbReference type="NCBIfam" id="TIGR01681">
    <property type="entry name" value="HAD-SF-IIIC"/>
    <property type="match status" value="1"/>
</dbReference>
<dbReference type="CDD" id="cd07501">
    <property type="entry name" value="HAD_MDP-1_like"/>
    <property type="match status" value="1"/>
</dbReference>
<gene>
    <name evidence="1" type="ORF">MCOR_42491</name>
</gene>
<dbReference type="NCBIfam" id="TIGR01685">
    <property type="entry name" value="MDP-1"/>
    <property type="match status" value="1"/>
</dbReference>
<dbReference type="Proteomes" id="UP000507470">
    <property type="component" value="Unassembled WGS sequence"/>
</dbReference>
<dbReference type="SUPFAM" id="SSF56784">
    <property type="entry name" value="HAD-like"/>
    <property type="match status" value="1"/>
</dbReference>
<organism evidence="1 2">
    <name type="scientific">Mytilus coruscus</name>
    <name type="common">Sea mussel</name>
    <dbReference type="NCBI Taxonomy" id="42192"/>
    <lineage>
        <taxon>Eukaryota</taxon>
        <taxon>Metazoa</taxon>
        <taxon>Spiralia</taxon>
        <taxon>Lophotrochozoa</taxon>
        <taxon>Mollusca</taxon>
        <taxon>Bivalvia</taxon>
        <taxon>Autobranchia</taxon>
        <taxon>Pteriomorphia</taxon>
        <taxon>Mytilida</taxon>
        <taxon>Mytiloidea</taxon>
        <taxon>Mytilidae</taxon>
        <taxon>Mytilinae</taxon>
        <taxon>Mytilus</taxon>
    </lineage>
</organism>
<dbReference type="OrthoDB" id="2865258at2759"/>
<dbReference type="InterPro" id="IPR035679">
    <property type="entry name" value="MDP-1_euk"/>
</dbReference>
<dbReference type="GO" id="GO:0003993">
    <property type="term" value="F:acid phosphatase activity"/>
    <property type="evidence" value="ECO:0007669"/>
    <property type="project" value="TreeGrafter"/>
</dbReference>
<dbReference type="SFLD" id="SFLDG01131">
    <property type="entry name" value="C1.5.2:_MDP_Like"/>
    <property type="match status" value="1"/>
</dbReference>
<dbReference type="Pfam" id="PF12689">
    <property type="entry name" value="Acid_PPase"/>
    <property type="match status" value="1"/>
</dbReference>
<dbReference type="InterPro" id="IPR010033">
    <property type="entry name" value="HAD_SF_ppase_IIIC"/>
</dbReference>
<reference evidence="1 2" key="1">
    <citation type="submission" date="2020-06" db="EMBL/GenBank/DDBJ databases">
        <authorList>
            <person name="Li R."/>
            <person name="Bekaert M."/>
        </authorList>
    </citation>
    <scope>NUCLEOTIDE SEQUENCE [LARGE SCALE GENOMIC DNA]</scope>
    <source>
        <strain evidence="2">wild</strain>
    </source>
</reference>
<dbReference type="SFLD" id="SFLDS00003">
    <property type="entry name" value="Haloacid_Dehalogenase"/>
    <property type="match status" value="1"/>
</dbReference>
<protein>
    <submittedName>
        <fullName evidence="1">MDP1</fullName>
        <ecNumber evidence="1">3.1.3.-</ecNumber>
        <ecNumber evidence="1">3.1.3.48</ecNumber>
    </submittedName>
</protein>
<dbReference type="Gene3D" id="3.40.50.1000">
    <property type="entry name" value="HAD superfamily/HAD-like"/>
    <property type="match status" value="1"/>
</dbReference>
<dbReference type="EC" id="3.1.3.-" evidence="1"/>
<name>A0A6J8DM08_MYTCO</name>
<dbReference type="InterPro" id="IPR023214">
    <property type="entry name" value="HAD_sf"/>
</dbReference>
<dbReference type="AlphaFoldDB" id="A0A6J8DM08"/>
<sequence length="162" mass="18744">MGHSPKLIVFDLDYTLWPFWVDTHVDPPFKMHSDGKVYDRSGTHVKYFEDVPNILQDLNQQGFQLGIASRTASIEEAKELVKLFKWEKYFHFSEIYPGCKLNHFRKFHEKSGLPYTEMLFFDDEYRNIKDVGSLGVTCIHADKGVSRSVVDEGLGAFAMKKC</sequence>
<evidence type="ECO:0000313" key="2">
    <source>
        <dbReference type="Proteomes" id="UP000507470"/>
    </source>
</evidence>
<dbReference type="SFLD" id="SFLDG01129">
    <property type="entry name" value="C1.5:_HAD__Beta-PGM__Phosphata"/>
    <property type="match status" value="1"/>
</dbReference>
<proteinExistence type="predicted"/>
<dbReference type="GO" id="GO:0004725">
    <property type="term" value="F:protein tyrosine phosphatase activity"/>
    <property type="evidence" value="ECO:0007669"/>
    <property type="project" value="UniProtKB-EC"/>
</dbReference>
<dbReference type="InterPro" id="IPR010036">
    <property type="entry name" value="MDP_1_eu_arc"/>
</dbReference>